<dbReference type="GO" id="GO:0003723">
    <property type="term" value="F:RNA binding"/>
    <property type="evidence" value="ECO:0007669"/>
    <property type="project" value="UniProtKB-KW"/>
</dbReference>
<name>A0A0R3PAH9_ANGCS</name>
<comment type="subcellular location">
    <subcellularLocation>
        <location evidence="1">Nucleus</location>
        <location evidence="1">Nucleolus</location>
    </subcellularLocation>
</comment>
<feature type="domain" description="Nrap protein" evidence="2">
    <location>
        <begin position="78"/>
        <end position="122"/>
    </location>
</feature>
<dbReference type="WBParaSite" id="ACOC_0000056101-mRNA-1">
    <property type="protein sequence ID" value="ACOC_0000056101-mRNA-1"/>
    <property type="gene ID" value="ACOC_0000056101"/>
</dbReference>
<feature type="domain" description="Nrap protein" evidence="3">
    <location>
        <begin position="254"/>
        <end position="369"/>
    </location>
</feature>
<dbReference type="OrthoDB" id="5839285at2759"/>
<protein>
    <recommendedName>
        <fullName evidence="1">Nucleolar protein 6</fullName>
    </recommendedName>
</protein>
<feature type="domain" description="Nrap protein" evidence="4">
    <location>
        <begin position="396"/>
        <end position="447"/>
    </location>
</feature>
<reference evidence="5 6" key="2">
    <citation type="submission" date="2018-11" db="EMBL/GenBank/DDBJ databases">
        <authorList>
            <consortium name="Pathogen Informatics"/>
        </authorList>
    </citation>
    <scope>NUCLEOTIDE SEQUENCE [LARGE SCALE GENOMIC DNA]</scope>
    <source>
        <strain evidence="5 6">Costa Rica</strain>
    </source>
</reference>
<evidence type="ECO:0000313" key="5">
    <source>
        <dbReference type="EMBL" id="VDM52147.1"/>
    </source>
</evidence>
<evidence type="ECO:0000256" key="1">
    <source>
        <dbReference type="RuleBase" id="RU364032"/>
    </source>
</evidence>
<gene>
    <name evidence="5" type="ORF">ACOC_LOCUS562</name>
</gene>
<dbReference type="Proteomes" id="UP000267027">
    <property type="component" value="Unassembled WGS sequence"/>
</dbReference>
<dbReference type="EMBL" id="UYYA01000059">
    <property type="protein sequence ID" value="VDM52147.1"/>
    <property type="molecule type" value="Genomic_DNA"/>
</dbReference>
<dbReference type="GO" id="GO:0032545">
    <property type="term" value="C:CURI complex"/>
    <property type="evidence" value="ECO:0007669"/>
    <property type="project" value="TreeGrafter"/>
</dbReference>
<dbReference type="Pfam" id="PF17407">
    <property type="entry name" value="Nrap_D6"/>
    <property type="match status" value="1"/>
</dbReference>
<evidence type="ECO:0000259" key="4">
    <source>
        <dbReference type="Pfam" id="PF17407"/>
    </source>
</evidence>
<dbReference type="Pfam" id="PF17404">
    <property type="entry name" value="Nrap_D3"/>
    <property type="match status" value="1"/>
</dbReference>
<accession>A0A0R3PAH9</accession>
<evidence type="ECO:0000313" key="6">
    <source>
        <dbReference type="Proteomes" id="UP000267027"/>
    </source>
</evidence>
<evidence type="ECO:0000259" key="3">
    <source>
        <dbReference type="Pfam" id="PF17406"/>
    </source>
</evidence>
<organism evidence="7">
    <name type="scientific">Angiostrongylus costaricensis</name>
    <name type="common">Nematode worm</name>
    <dbReference type="NCBI Taxonomy" id="334426"/>
    <lineage>
        <taxon>Eukaryota</taxon>
        <taxon>Metazoa</taxon>
        <taxon>Ecdysozoa</taxon>
        <taxon>Nematoda</taxon>
        <taxon>Chromadorea</taxon>
        <taxon>Rhabditida</taxon>
        <taxon>Rhabditina</taxon>
        <taxon>Rhabditomorpha</taxon>
        <taxon>Strongyloidea</taxon>
        <taxon>Metastrongylidae</taxon>
        <taxon>Angiostrongylus</taxon>
    </lineage>
</organism>
<dbReference type="PANTHER" id="PTHR17972">
    <property type="entry name" value="NUCLEOLAR RNA-ASSOCIATED PROTEIN"/>
    <property type="match status" value="1"/>
</dbReference>
<dbReference type="InterPro" id="IPR005554">
    <property type="entry name" value="NOL6/Upt22"/>
</dbReference>
<dbReference type="GO" id="GO:0006364">
    <property type="term" value="P:rRNA processing"/>
    <property type="evidence" value="ECO:0007669"/>
    <property type="project" value="TreeGrafter"/>
</dbReference>
<keyword evidence="6" id="KW-1185">Reference proteome</keyword>
<dbReference type="Pfam" id="PF17406">
    <property type="entry name" value="Nrap_D5"/>
    <property type="match status" value="1"/>
</dbReference>
<dbReference type="InterPro" id="IPR035371">
    <property type="entry name" value="Nrap_D6"/>
</dbReference>
<dbReference type="InterPro" id="IPR035370">
    <property type="entry name" value="Nrap_D5"/>
</dbReference>
<keyword evidence="1" id="KW-0694">RNA-binding</keyword>
<evidence type="ECO:0000313" key="7">
    <source>
        <dbReference type="WBParaSite" id="ACOC_0000056101-mRNA-1"/>
    </source>
</evidence>
<dbReference type="GO" id="GO:0032040">
    <property type="term" value="C:small-subunit processome"/>
    <property type="evidence" value="ECO:0007669"/>
    <property type="project" value="TreeGrafter"/>
</dbReference>
<proteinExistence type="inferred from homology"/>
<sequence length="538" mass="62036">MDERFDNMYIQHLQCEKLSEKILHFLKLHFASFLIGFRVGKGWANPITVGPLATDPKARGRCDFKLILFLHFVYICLELWKEKTQLRKFADARICECMIWADTTSMAVPYSILQFIVANHFNLPAECISWRSALPTEFLSRRDVNVNITSAFAGLSAILRSAKGLPLMITNIQAVIYLKLEYSGKWGDTIDGVLHLSAAFYIEDGVAFKLVLVLDKVLKILERRVAEMKSNGVSQMEMTRLQASLHSCATKYIAYGETVQILKRYDLSLKFCCFFFLTAFLHCFPCGSIFLPRCSIFPLYSTTSLAAFRRVLELICRHNWTARPLLIDFDNAWDEKEIANLEEKFVKMRPILPPMVIITNEDPTGARYVLRCYPASEYNFWWMSHIFNTIFCALPVLNFDPVDDFVCALNAHFQHVALFFWNKYGGDRIGIKWKPHEIDVPAKFNCSNSPSDVFPNNLLYVPNVRTASLNFDSNKKNLHFFGRIFLCKADFLKQLIRQPICLEGVLIRRLTFFIETSPFIIMKRKLLLSSIQNQGLAY</sequence>
<dbReference type="InterPro" id="IPR035368">
    <property type="entry name" value="Nrap_D3"/>
</dbReference>
<dbReference type="GO" id="GO:0006409">
    <property type="term" value="P:tRNA export from nucleus"/>
    <property type="evidence" value="ECO:0007669"/>
    <property type="project" value="TreeGrafter"/>
</dbReference>
<dbReference type="PANTHER" id="PTHR17972:SF0">
    <property type="entry name" value="NUCLEOLAR PROTEIN 6"/>
    <property type="match status" value="1"/>
</dbReference>
<evidence type="ECO:0000259" key="2">
    <source>
        <dbReference type="Pfam" id="PF17404"/>
    </source>
</evidence>
<keyword evidence="1" id="KW-0539">Nucleus</keyword>
<dbReference type="STRING" id="334426.A0A0R3PAH9"/>
<dbReference type="AlphaFoldDB" id="A0A0R3PAH9"/>
<dbReference type="GO" id="GO:0034456">
    <property type="term" value="C:UTP-C complex"/>
    <property type="evidence" value="ECO:0007669"/>
    <property type="project" value="TreeGrafter"/>
</dbReference>
<comment type="similarity">
    <text evidence="1">Belongs to the NRAP family.</text>
</comment>
<reference evidence="7" key="1">
    <citation type="submission" date="2016-04" db="UniProtKB">
        <authorList>
            <consortium name="WormBaseParasite"/>
        </authorList>
    </citation>
    <scope>IDENTIFICATION</scope>
</reference>